<dbReference type="InterPro" id="IPR044946">
    <property type="entry name" value="Restrct_endonuc_typeI_TRD_sf"/>
</dbReference>
<protein>
    <submittedName>
        <fullName evidence="6">Restriction endonuclease subunit S</fullName>
    </submittedName>
</protein>
<dbReference type="Gene3D" id="1.10.287.1120">
    <property type="entry name" value="Bipartite methylase S protein"/>
    <property type="match status" value="1"/>
</dbReference>
<keyword evidence="3" id="KW-0238">DNA-binding</keyword>
<keyword evidence="2" id="KW-0680">Restriction system</keyword>
<organism evidence="6 7">
    <name type="scientific">Gracilibacillus caseinilyticus</name>
    <dbReference type="NCBI Taxonomy" id="2932256"/>
    <lineage>
        <taxon>Bacteria</taxon>
        <taxon>Bacillati</taxon>
        <taxon>Bacillota</taxon>
        <taxon>Bacilli</taxon>
        <taxon>Bacillales</taxon>
        <taxon>Bacillaceae</taxon>
        <taxon>Gracilibacillus</taxon>
    </lineage>
</organism>
<keyword evidence="6" id="KW-0540">Nuclease</keyword>
<dbReference type="Pfam" id="PF01420">
    <property type="entry name" value="Methylase_S"/>
    <property type="match status" value="2"/>
</dbReference>
<dbReference type="Gene3D" id="3.90.220.20">
    <property type="entry name" value="DNA methylase specificity domains"/>
    <property type="match status" value="2"/>
</dbReference>
<feature type="domain" description="Type I restriction modification DNA specificity" evidence="5">
    <location>
        <begin position="226"/>
        <end position="400"/>
    </location>
</feature>
<evidence type="ECO:0000256" key="3">
    <source>
        <dbReference type="ARBA" id="ARBA00023125"/>
    </source>
</evidence>
<dbReference type="PANTHER" id="PTHR30408">
    <property type="entry name" value="TYPE-1 RESTRICTION ENZYME ECOKI SPECIFICITY PROTEIN"/>
    <property type="match status" value="1"/>
</dbReference>
<keyword evidence="6" id="KW-0255">Endonuclease</keyword>
<dbReference type="RefSeq" id="WP_244722108.1">
    <property type="nucleotide sequence ID" value="NZ_CP095072.1"/>
</dbReference>
<proteinExistence type="inferred from homology"/>
<evidence type="ECO:0000256" key="4">
    <source>
        <dbReference type="SAM" id="Coils"/>
    </source>
</evidence>
<name>A0ABY4F0K1_9BACI</name>
<dbReference type="SUPFAM" id="SSF116734">
    <property type="entry name" value="DNA methylase specificity domain"/>
    <property type="match status" value="2"/>
</dbReference>
<keyword evidence="6" id="KW-0378">Hydrolase</keyword>
<dbReference type="PANTHER" id="PTHR30408:SF12">
    <property type="entry name" value="TYPE I RESTRICTION ENZYME MJAVIII SPECIFICITY SUBUNIT"/>
    <property type="match status" value="1"/>
</dbReference>
<dbReference type="GO" id="GO:0004519">
    <property type="term" value="F:endonuclease activity"/>
    <property type="evidence" value="ECO:0007669"/>
    <property type="project" value="UniProtKB-KW"/>
</dbReference>
<comment type="similarity">
    <text evidence="1">Belongs to the type-I restriction system S methylase family.</text>
</comment>
<accession>A0ABY4F0K1</accession>
<feature type="coiled-coil region" evidence="4">
    <location>
        <begin position="382"/>
        <end position="409"/>
    </location>
</feature>
<keyword evidence="7" id="KW-1185">Reference proteome</keyword>
<dbReference type="InterPro" id="IPR052021">
    <property type="entry name" value="Type-I_RS_S_subunit"/>
</dbReference>
<dbReference type="InterPro" id="IPR000055">
    <property type="entry name" value="Restrct_endonuc_typeI_TRD"/>
</dbReference>
<evidence type="ECO:0000313" key="7">
    <source>
        <dbReference type="Proteomes" id="UP000831782"/>
    </source>
</evidence>
<reference evidence="6 7" key="1">
    <citation type="submission" date="2022-04" db="EMBL/GenBank/DDBJ databases">
        <title>Gracilibacillus sp. isolated from saltern.</title>
        <authorList>
            <person name="Won M."/>
            <person name="Lee C.-M."/>
            <person name="Woen H.-Y."/>
            <person name="Kwon S.-W."/>
        </authorList>
    </citation>
    <scope>NUCLEOTIDE SEQUENCE [LARGE SCALE GENOMIC DNA]</scope>
    <source>
        <strain evidence="6 7">SSWR10-1</strain>
    </source>
</reference>
<dbReference type="EMBL" id="CP095072">
    <property type="protein sequence ID" value="UOQ49622.1"/>
    <property type="molecule type" value="Genomic_DNA"/>
</dbReference>
<sequence length="419" mass="48334">MKQIHQRNKNIDKGIGILPEKWRVVELSEFIRLLNAGVSVNSEDRPANHNQYGVLKTSAVSNGVFYPSENKIIKEDEITRAKLNPIKGAIIISRMNTPELVGEIGYVDKTYKNLFLPDRLWQTEYNEKISGKWLASLLTLWEFKKQLKNIATGTSGSMKNISKKAFLSLKVPYPPYEEQQKIAKILLTWDKSVELKEKLIEQKKEQKKGLMQKLLTGKTRFPDYTENWSKVRLGELIKEANEKSTVNNQHQVLSVTKNGIMSQNKHFKKQVASENNVGYKVIRKNNLVFSAMNLWMGSLDVLTTFEVGIVSPAYKVFEFHTDKINPEFAKYFMKTEYMIWLYKMNSEQGASIVRRNLDLKGLLNTYVKIPAIKEQKEIANILLSSDKEINFLEKEIEELNKQKKGLMQLLLTGQIRVKV</sequence>
<evidence type="ECO:0000313" key="6">
    <source>
        <dbReference type="EMBL" id="UOQ49622.1"/>
    </source>
</evidence>
<keyword evidence="4" id="KW-0175">Coiled coil</keyword>
<evidence type="ECO:0000256" key="2">
    <source>
        <dbReference type="ARBA" id="ARBA00022747"/>
    </source>
</evidence>
<dbReference type="Proteomes" id="UP000831782">
    <property type="component" value="Chromosome"/>
</dbReference>
<feature type="domain" description="Type I restriction modification DNA specificity" evidence="5">
    <location>
        <begin position="19"/>
        <end position="202"/>
    </location>
</feature>
<evidence type="ECO:0000259" key="5">
    <source>
        <dbReference type="Pfam" id="PF01420"/>
    </source>
</evidence>
<evidence type="ECO:0000256" key="1">
    <source>
        <dbReference type="ARBA" id="ARBA00010923"/>
    </source>
</evidence>
<gene>
    <name evidence="6" type="ORF">MUN88_05950</name>
</gene>